<evidence type="ECO:0000313" key="2">
    <source>
        <dbReference type="Proteomes" id="UP000663852"/>
    </source>
</evidence>
<accession>A0A814FDF7</accession>
<dbReference type="InterPro" id="IPR011990">
    <property type="entry name" value="TPR-like_helical_dom_sf"/>
</dbReference>
<dbReference type="PANTHER" id="PTHR31859:SF9">
    <property type="entry name" value="TETRATRICOPEPTIDE REPEAT PROTEIN 39B"/>
    <property type="match status" value="1"/>
</dbReference>
<dbReference type="InterPro" id="IPR019412">
    <property type="entry name" value="IML2/TPR_39"/>
</dbReference>
<sequence length="320" mass="38123">MYTASCFALISLYSVSNSYLFLFFRARLHTLHCQLNEAIRTYEYAMRCQNDWKHLHHIAYWEILFCHALQKDWKRAVDICKILLNENNWSKATYCYLLSTFLFEENNRIPTDEVIKLYKRVPELKIRLAGKSIPLEKYAMRQCDHFLVQRWLFLPALVTTDIYCRLLKSILLIRFDEFIYLLNGFYILAHDHQKLKETLDVVDNALDELEHHHQNDQFYADSYGSGLLLRGVLLHFLHRYDEAHQAFDEIIEMAKQFDEKSFLAANAALEKGLIYLNLKQKQKALEYLQKSLNDYKDYQLESRLQFRINAAMQTAKHLDN</sequence>
<dbReference type="InterPro" id="IPR019734">
    <property type="entry name" value="TPR_rpt"/>
</dbReference>
<evidence type="ECO:0000313" key="1">
    <source>
        <dbReference type="EMBL" id="CAF0981346.1"/>
    </source>
</evidence>
<reference evidence="1" key="1">
    <citation type="submission" date="2021-02" db="EMBL/GenBank/DDBJ databases">
        <authorList>
            <person name="Nowell W R."/>
        </authorList>
    </citation>
    <scope>NUCLEOTIDE SEQUENCE</scope>
</reference>
<organism evidence="1 2">
    <name type="scientific">Adineta ricciae</name>
    <name type="common">Rotifer</name>
    <dbReference type="NCBI Taxonomy" id="249248"/>
    <lineage>
        <taxon>Eukaryota</taxon>
        <taxon>Metazoa</taxon>
        <taxon>Spiralia</taxon>
        <taxon>Gnathifera</taxon>
        <taxon>Rotifera</taxon>
        <taxon>Eurotatoria</taxon>
        <taxon>Bdelloidea</taxon>
        <taxon>Adinetida</taxon>
        <taxon>Adinetidae</taxon>
        <taxon>Adineta</taxon>
    </lineage>
</organism>
<dbReference type="SUPFAM" id="SSF48452">
    <property type="entry name" value="TPR-like"/>
    <property type="match status" value="1"/>
</dbReference>
<gene>
    <name evidence="1" type="ORF">EDS130_LOCUS13891</name>
</gene>
<dbReference type="Gene3D" id="1.25.40.10">
    <property type="entry name" value="Tetratricopeptide repeat domain"/>
    <property type="match status" value="1"/>
</dbReference>
<protein>
    <recommendedName>
        <fullName evidence="3">Tetratricopeptide repeat protein</fullName>
    </recommendedName>
</protein>
<dbReference type="SMART" id="SM00028">
    <property type="entry name" value="TPR"/>
    <property type="match status" value="3"/>
</dbReference>
<name>A0A814FDF7_ADIRI</name>
<dbReference type="Proteomes" id="UP000663852">
    <property type="component" value="Unassembled WGS sequence"/>
</dbReference>
<evidence type="ECO:0008006" key="3">
    <source>
        <dbReference type="Google" id="ProtNLM"/>
    </source>
</evidence>
<dbReference type="EMBL" id="CAJNOJ010000056">
    <property type="protein sequence ID" value="CAF0981346.1"/>
    <property type="molecule type" value="Genomic_DNA"/>
</dbReference>
<dbReference type="OrthoDB" id="43460at2759"/>
<dbReference type="AlphaFoldDB" id="A0A814FDF7"/>
<proteinExistence type="predicted"/>
<dbReference type="Pfam" id="PF10300">
    <property type="entry name" value="Iml2-TPR_39"/>
    <property type="match status" value="1"/>
</dbReference>
<dbReference type="PANTHER" id="PTHR31859">
    <property type="entry name" value="TETRATRICOPEPTIDE REPEAT PROTEIN 39 FAMILY MEMBER"/>
    <property type="match status" value="1"/>
</dbReference>
<comment type="caution">
    <text evidence="1">The sequence shown here is derived from an EMBL/GenBank/DDBJ whole genome shotgun (WGS) entry which is preliminary data.</text>
</comment>